<accession>A0A9N8H1B4</accession>
<gene>
    <name evidence="3" type="ORF">SEMRO_14_G010510.1</name>
</gene>
<dbReference type="EMBL" id="CAICTM010000014">
    <property type="protein sequence ID" value="CAB9497096.1"/>
    <property type="molecule type" value="Genomic_DNA"/>
</dbReference>
<evidence type="ECO:0000256" key="2">
    <source>
        <dbReference type="SAM" id="MobiDB-lite"/>
    </source>
</evidence>
<feature type="compositionally biased region" description="Basic residues" evidence="2">
    <location>
        <begin position="184"/>
        <end position="193"/>
    </location>
</feature>
<sequence length="267" mass="29647">MTSNGEVEAASYSQELVAIDREEQELTEEDAAFKKKMEAEEAAFKKKKEAEEAAFNKKMEEKRKAVKMKKQEVERKKNIREELKCIKQGTVISARSSNDEKPTLFVVASVGKDCLVSVASMTTENFLASSSIDSLATTEIDLSAMDYKISQHKIVSTLAGIAASDPQASCATMNSGDVKDKGSGNRRHSHRLGSHIATEEETDSGQGEEGGRRVTRGRRQILEDVRCVNRSRSKKLDTDRNTKNKSTKKRTNGHANEEESQTNKRAK</sequence>
<name>A0A9N8H1B4_9STRA</name>
<feature type="region of interest" description="Disordered" evidence="2">
    <location>
        <begin position="167"/>
        <end position="267"/>
    </location>
</feature>
<feature type="compositionally biased region" description="Basic residues" evidence="2">
    <location>
        <begin position="243"/>
        <end position="252"/>
    </location>
</feature>
<protein>
    <submittedName>
        <fullName evidence="3">Uncharacterized protein</fullName>
    </submittedName>
</protein>
<dbReference type="Proteomes" id="UP001153069">
    <property type="component" value="Unassembled WGS sequence"/>
</dbReference>
<feature type="coiled-coil region" evidence="1">
    <location>
        <begin position="9"/>
        <end position="79"/>
    </location>
</feature>
<comment type="caution">
    <text evidence="3">The sequence shown here is derived from an EMBL/GenBank/DDBJ whole genome shotgun (WGS) entry which is preliminary data.</text>
</comment>
<evidence type="ECO:0000313" key="4">
    <source>
        <dbReference type="Proteomes" id="UP001153069"/>
    </source>
</evidence>
<dbReference type="AlphaFoldDB" id="A0A9N8H1B4"/>
<evidence type="ECO:0000313" key="3">
    <source>
        <dbReference type="EMBL" id="CAB9497096.1"/>
    </source>
</evidence>
<proteinExistence type="predicted"/>
<organism evidence="3 4">
    <name type="scientific">Seminavis robusta</name>
    <dbReference type="NCBI Taxonomy" id="568900"/>
    <lineage>
        <taxon>Eukaryota</taxon>
        <taxon>Sar</taxon>
        <taxon>Stramenopiles</taxon>
        <taxon>Ochrophyta</taxon>
        <taxon>Bacillariophyta</taxon>
        <taxon>Bacillariophyceae</taxon>
        <taxon>Bacillariophycidae</taxon>
        <taxon>Naviculales</taxon>
        <taxon>Naviculaceae</taxon>
        <taxon>Seminavis</taxon>
    </lineage>
</organism>
<keyword evidence="4" id="KW-1185">Reference proteome</keyword>
<evidence type="ECO:0000256" key="1">
    <source>
        <dbReference type="SAM" id="Coils"/>
    </source>
</evidence>
<reference evidence="3" key="1">
    <citation type="submission" date="2020-06" db="EMBL/GenBank/DDBJ databases">
        <authorList>
            <consortium name="Plant Systems Biology data submission"/>
        </authorList>
    </citation>
    <scope>NUCLEOTIDE SEQUENCE</scope>
    <source>
        <strain evidence="3">D6</strain>
    </source>
</reference>
<keyword evidence="1" id="KW-0175">Coiled coil</keyword>